<keyword evidence="1 2" id="KW-0732">Signal</keyword>
<dbReference type="InterPro" id="IPR024881">
    <property type="entry name" value="Tip"/>
</dbReference>
<evidence type="ECO:0000256" key="1">
    <source>
        <dbReference type="ARBA" id="ARBA00022729"/>
    </source>
</evidence>
<gene>
    <name evidence="4" type="ORF">G6047_16085</name>
</gene>
<dbReference type="PANTHER" id="PTHR13412">
    <property type="entry name" value="T-CELL IMMUNOMODULATORY PROTEIN HOMOLOG"/>
    <property type="match status" value="1"/>
</dbReference>
<evidence type="ECO:0000256" key="2">
    <source>
        <dbReference type="SAM" id="SignalP"/>
    </source>
</evidence>
<dbReference type="PANTHER" id="PTHR13412:SF0">
    <property type="entry name" value="T-CELL IMMUNOMODULATORY PROTEIN"/>
    <property type="match status" value="1"/>
</dbReference>
<dbReference type="AlphaFoldDB" id="A0A972FQL3"/>
<evidence type="ECO:0000259" key="3">
    <source>
        <dbReference type="Pfam" id="PF18962"/>
    </source>
</evidence>
<reference evidence="4" key="1">
    <citation type="submission" date="2020-02" db="EMBL/GenBank/DDBJ databases">
        <title>Flavobacterium sp. genome.</title>
        <authorList>
            <person name="Jung H.S."/>
            <person name="Baek J.H."/>
            <person name="Jeon C.O."/>
        </authorList>
    </citation>
    <scope>NUCLEOTIDE SEQUENCE</scope>
    <source>
        <strain evidence="4">SE-s28</strain>
    </source>
</reference>
<dbReference type="Gene3D" id="2.130.10.130">
    <property type="entry name" value="Integrin alpha, N-terminal"/>
    <property type="match status" value="2"/>
</dbReference>
<proteinExistence type="predicted"/>
<name>A0A972FQL3_9FLAO</name>
<dbReference type="InterPro" id="IPR026444">
    <property type="entry name" value="Secre_tail"/>
</dbReference>
<evidence type="ECO:0000313" key="4">
    <source>
        <dbReference type="EMBL" id="NMH29560.1"/>
    </source>
</evidence>
<dbReference type="SUPFAM" id="SSF69318">
    <property type="entry name" value="Integrin alpha N-terminal domain"/>
    <property type="match status" value="1"/>
</dbReference>
<protein>
    <submittedName>
        <fullName evidence="4">T9SS type A sorting domain-containing protein</fullName>
    </submittedName>
</protein>
<dbReference type="InterPro" id="IPR028994">
    <property type="entry name" value="Integrin_alpha_N"/>
</dbReference>
<evidence type="ECO:0000313" key="5">
    <source>
        <dbReference type="Proteomes" id="UP000712080"/>
    </source>
</evidence>
<dbReference type="Pfam" id="PF18962">
    <property type="entry name" value="Por_Secre_tail"/>
    <property type="match status" value="1"/>
</dbReference>
<sequence length="628" mass="68274">MKLKLRYALLCAVLGLGLVNQSTHAQGFGTTPTNWGVPAGGETYSGTNYSFRYIGYVTGAVDNLGSQSWTVADMNGDSKLDLVVYNENQADGDAMVFSQNLNPYWKVYLGTSSGFSTTATNWALPPGGEKYNGVTLGYHEFSAATGTGYDIGSQSYQLMDMNGDAKPDMVVYAENMEPGMRTFSNGSSFYWKVYLNTGSGFSQTATNWTLPAGGEKDDNINYSFRQISDQAYPNDDLNSESWTVMDMNGDAKPDLVVYSANGADDVLIFSSGATKYWKVFLNTGSGFSTTATNWNMPAGGEKDNNMDYSFRHITDQAYPNDDLNSESWTIMDMNGDSKPDLVVYSSNGADDVLIFNSGATKYWKVFLNTGSGFSATATNWTMPAGGEKDNNTDYSFRHITDQAYPNDDLNSESWTVMDMNGDAKPDLVVYSSNGPNEVLIFNSGATKYWKVFLNTGSAFSTSATNWSMPAGGEKYNGTDYSFRAIGYATGAVDDLGSQSWTVMDMNGDHKLDLVVYNENQTAGDELIPGSGSNKYWKVYLNGGVLSSPEQELQASLLAYPNPVNELLYVKAGAAVLGKSFSIFDGNGRMVLSGKLSNEINTIDMSGVSRGIYFLKVDGEGIALKVVKR</sequence>
<accession>A0A972FQL3</accession>
<dbReference type="RefSeq" id="WP_169528646.1">
    <property type="nucleotide sequence ID" value="NZ_JAAMPU010000108.1"/>
</dbReference>
<comment type="caution">
    <text evidence="4">The sequence shown here is derived from an EMBL/GenBank/DDBJ whole genome shotgun (WGS) entry which is preliminary data.</text>
</comment>
<feature type="chain" id="PRO_5037685590" evidence="2">
    <location>
        <begin position="26"/>
        <end position="628"/>
    </location>
</feature>
<dbReference type="Proteomes" id="UP000712080">
    <property type="component" value="Unassembled WGS sequence"/>
</dbReference>
<keyword evidence="5" id="KW-1185">Reference proteome</keyword>
<dbReference type="EMBL" id="JAAMPU010000108">
    <property type="protein sequence ID" value="NMH29560.1"/>
    <property type="molecule type" value="Genomic_DNA"/>
</dbReference>
<feature type="domain" description="Secretion system C-terminal sorting" evidence="3">
    <location>
        <begin position="559"/>
        <end position="620"/>
    </location>
</feature>
<organism evidence="4 5">
    <name type="scientific">Flavobacterium silvaticum</name>
    <dbReference type="NCBI Taxonomy" id="1852020"/>
    <lineage>
        <taxon>Bacteria</taxon>
        <taxon>Pseudomonadati</taxon>
        <taxon>Bacteroidota</taxon>
        <taxon>Flavobacteriia</taxon>
        <taxon>Flavobacteriales</taxon>
        <taxon>Flavobacteriaceae</taxon>
        <taxon>Flavobacterium</taxon>
    </lineage>
</organism>
<dbReference type="NCBIfam" id="TIGR04183">
    <property type="entry name" value="Por_Secre_tail"/>
    <property type="match status" value="1"/>
</dbReference>
<feature type="signal peptide" evidence="2">
    <location>
        <begin position="1"/>
        <end position="25"/>
    </location>
</feature>